<dbReference type="InterPro" id="IPR011663">
    <property type="entry name" value="UTRA"/>
</dbReference>
<dbReference type="GO" id="GO:0003677">
    <property type="term" value="F:DNA binding"/>
    <property type="evidence" value="ECO:0007669"/>
    <property type="project" value="UniProtKB-KW"/>
</dbReference>
<dbReference type="Gene3D" id="1.10.10.10">
    <property type="entry name" value="Winged helix-like DNA-binding domain superfamily/Winged helix DNA-binding domain"/>
    <property type="match status" value="1"/>
</dbReference>
<dbReference type="InterPro" id="IPR028978">
    <property type="entry name" value="Chorismate_lyase_/UTRA_dom_sf"/>
</dbReference>
<dbReference type="InterPro" id="IPR036390">
    <property type="entry name" value="WH_DNA-bd_sf"/>
</dbReference>
<evidence type="ECO:0000259" key="4">
    <source>
        <dbReference type="PROSITE" id="PS50949"/>
    </source>
</evidence>
<evidence type="ECO:0000313" key="5">
    <source>
        <dbReference type="EMBL" id="PJL24360.1"/>
    </source>
</evidence>
<dbReference type="GO" id="GO:0045892">
    <property type="term" value="P:negative regulation of DNA-templated transcription"/>
    <property type="evidence" value="ECO:0007669"/>
    <property type="project" value="TreeGrafter"/>
</dbReference>
<dbReference type="Pfam" id="PF00392">
    <property type="entry name" value="GntR"/>
    <property type="match status" value="1"/>
</dbReference>
<accession>A0A2J0U5Z3</accession>
<dbReference type="SMART" id="SM00345">
    <property type="entry name" value="HTH_GNTR"/>
    <property type="match status" value="1"/>
</dbReference>
<dbReference type="NCBIfam" id="TIGR02325">
    <property type="entry name" value="C_P_lyase_phnF"/>
    <property type="match status" value="1"/>
</dbReference>
<evidence type="ECO:0000256" key="2">
    <source>
        <dbReference type="ARBA" id="ARBA00023125"/>
    </source>
</evidence>
<comment type="caution">
    <text evidence="5">The sequence shown here is derived from an EMBL/GenBank/DDBJ whole genome shotgun (WGS) entry which is preliminary data.</text>
</comment>
<dbReference type="PANTHER" id="PTHR44846">
    <property type="entry name" value="MANNOSYL-D-GLYCERATE TRANSPORT/METABOLISM SYSTEM REPRESSOR MNGR-RELATED"/>
    <property type="match status" value="1"/>
</dbReference>
<reference evidence="5 6" key="1">
    <citation type="journal article" date="2017" name="Front. Microbiol.">
        <title>Double-Face Meets the Bacterial World: The Opportunistic Pathogen Stenotrophomonas maltophilia.</title>
        <authorList>
            <person name="Lira F."/>
            <person name="Berg G."/>
            <person name="Martinez J.L."/>
        </authorList>
    </citation>
    <scope>NUCLEOTIDE SEQUENCE [LARGE SCALE GENOMIC DNA]</scope>
    <source>
        <strain evidence="5 6">EA1</strain>
    </source>
</reference>
<dbReference type="InterPro" id="IPR012702">
    <property type="entry name" value="CP_lyase_PhnF"/>
</dbReference>
<name>A0A2J0U5Z3_STEMA</name>
<feature type="domain" description="HTH gntR-type" evidence="4">
    <location>
        <begin position="77"/>
        <end position="145"/>
    </location>
</feature>
<dbReference type="PROSITE" id="PS50949">
    <property type="entry name" value="HTH_GNTR"/>
    <property type="match status" value="1"/>
</dbReference>
<organism evidence="5 6">
    <name type="scientific">Stenotrophomonas maltophilia</name>
    <name type="common">Pseudomonas maltophilia</name>
    <name type="synonym">Xanthomonas maltophilia</name>
    <dbReference type="NCBI Taxonomy" id="40324"/>
    <lineage>
        <taxon>Bacteria</taxon>
        <taxon>Pseudomonadati</taxon>
        <taxon>Pseudomonadota</taxon>
        <taxon>Gammaproteobacteria</taxon>
        <taxon>Lysobacterales</taxon>
        <taxon>Lysobacteraceae</taxon>
        <taxon>Stenotrophomonas</taxon>
        <taxon>Stenotrophomonas maltophilia group</taxon>
    </lineage>
</organism>
<dbReference type="AlphaFoldDB" id="A0A2J0U5Z3"/>
<dbReference type="Pfam" id="PF07702">
    <property type="entry name" value="UTRA"/>
    <property type="match status" value="1"/>
</dbReference>
<keyword evidence="3" id="KW-0804">Transcription</keyword>
<proteinExistence type="predicted"/>
<evidence type="ECO:0000313" key="6">
    <source>
        <dbReference type="Proteomes" id="UP000230167"/>
    </source>
</evidence>
<evidence type="ECO:0000256" key="1">
    <source>
        <dbReference type="ARBA" id="ARBA00023015"/>
    </source>
</evidence>
<dbReference type="InterPro" id="IPR036388">
    <property type="entry name" value="WH-like_DNA-bd_sf"/>
</dbReference>
<dbReference type="EMBL" id="NEQV01000008">
    <property type="protein sequence ID" value="PJL24360.1"/>
    <property type="molecule type" value="Genomic_DNA"/>
</dbReference>
<dbReference type="Gene3D" id="3.40.1410.10">
    <property type="entry name" value="Chorismate lyase-like"/>
    <property type="match status" value="1"/>
</dbReference>
<keyword evidence="2" id="KW-0238">DNA-binding</keyword>
<sequence length="310" mass="34373">MRGPSSTTCPCTTSSASTSFRLSRMRSPMDSVTCVMPLQPQRVDMPARAVHLSSPAAADGGLMTMTEPTAAPRASALPLWQQIEQALLRQIRERQLVEGDQLPSAQVLAKRFAVNRHTVRRAIEALEERGYVRTETGRGSFVQEHPYHYPISRRTRFGRAMHDLNVESHYTLLDCRVQVPSRQVARALGLPAGERVHRVLYSSQVEGRTVDHSEAYFPAARFPGLGDVFARTPSVTRTLAAFGVTDYLRRHTTVMARLPDADVARVLGQSTRRPVLCVHSLNVDPQGQPVQFGITCFAGDWVQLMVSSDP</sequence>
<dbReference type="InterPro" id="IPR000524">
    <property type="entry name" value="Tscrpt_reg_HTH_GntR"/>
</dbReference>
<dbReference type="SUPFAM" id="SSF46785">
    <property type="entry name" value="Winged helix' DNA-binding domain"/>
    <property type="match status" value="1"/>
</dbReference>
<keyword evidence="1" id="KW-0805">Transcription regulation</keyword>
<dbReference type="GO" id="GO:0003700">
    <property type="term" value="F:DNA-binding transcription factor activity"/>
    <property type="evidence" value="ECO:0007669"/>
    <property type="project" value="InterPro"/>
</dbReference>
<dbReference type="SUPFAM" id="SSF64288">
    <property type="entry name" value="Chorismate lyase-like"/>
    <property type="match status" value="1"/>
</dbReference>
<dbReference type="PRINTS" id="PR00035">
    <property type="entry name" value="HTHGNTR"/>
</dbReference>
<evidence type="ECO:0000256" key="3">
    <source>
        <dbReference type="ARBA" id="ARBA00023163"/>
    </source>
</evidence>
<dbReference type="PANTHER" id="PTHR44846:SF1">
    <property type="entry name" value="MANNOSYL-D-GLYCERATE TRANSPORT_METABOLISM SYSTEM REPRESSOR MNGR-RELATED"/>
    <property type="match status" value="1"/>
</dbReference>
<dbReference type="SMART" id="SM00866">
    <property type="entry name" value="UTRA"/>
    <property type="match status" value="1"/>
</dbReference>
<protein>
    <submittedName>
        <fullName evidence="5">Phosphonate metabolism transcriptional regulator PhnF</fullName>
    </submittedName>
</protein>
<dbReference type="InterPro" id="IPR050679">
    <property type="entry name" value="Bact_HTH_transcr_reg"/>
</dbReference>
<dbReference type="Proteomes" id="UP000230167">
    <property type="component" value="Unassembled WGS sequence"/>
</dbReference>
<dbReference type="CDD" id="cd07377">
    <property type="entry name" value="WHTH_GntR"/>
    <property type="match status" value="1"/>
</dbReference>
<gene>
    <name evidence="5" type="ORF">B9Y64_20320</name>
</gene>